<gene>
    <name evidence="2" type="ORF">ERS852494_04340</name>
</gene>
<evidence type="ECO:0000313" key="3">
    <source>
        <dbReference type="Proteomes" id="UP000095657"/>
    </source>
</evidence>
<name>A0A174UPR7_9BACE</name>
<evidence type="ECO:0000313" key="2">
    <source>
        <dbReference type="EMBL" id="CUQ21780.1"/>
    </source>
</evidence>
<reference evidence="2 3" key="1">
    <citation type="submission" date="2015-09" db="EMBL/GenBank/DDBJ databases">
        <authorList>
            <consortium name="Pathogen Informatics"/>
        </authorList>
    </citation>
    <scope>NUCLEOTIDE SEQUENCE [LARGE SCALE GENOMIC DNA]</scope>
    <source>
        <strain evidence="2 3">2789STDY5834880</strain>
    </source>
</reference>
<evidence type="ECO:0000256" key="1">
    <source>
        <dbReference type="SAM" id="Phobius"/>
    </source>
</evidence>
<accession>A0A174UPR7</accession>
<sequence>MFSDKIAHILNMFLYSIAHILNLLLLVFAHILSMFAYNCELVLHRREVIAKR</sequence>
<dbReference type="Proteomes" id="UP000095657">
    <property type="component" value="Unassembled WGS sequence"/>
</dbReference>
<proteinExistence type="predicted"/>
<keyword evidence="1" id="KW-0472">Membrane</keyword>
<organism evidence="2 3">
    <name type="scientific">Bacteroides caccae</name>
    <dbReference type="NCBI Taxonomy" id="47678"/>
    <lineage>
        <taxon>Bacteria</taxon>
        <taxon>Pseudomonadati</taxon>
        <taxon>Bacteroidota</taxon>
        <taxon>Bacteroidia</taxon>
        <taxon>Bacteroidales</taxon>
        <taxon>Bacteroidaceae</taxon>
        <taxon>Bacteroides</taxon>
    </lineage>
</organism>
<keyword evidence="1" id="KW-0812">Transmembrane</keyword>
<protein>
    <submittedName>
        <fullName evidence="2">Uncharacterized protein</fullName>
    </submittedName>
</protein>
<dbReference type="EMBL" id="CZAI01000017">
    <property type="protein sequence ID" value="CUQ21780.1"/>
    <property type="molecule type" value="Genomic_DNA"/>
</dbReference>
<keyword evidence="1" id="KW-1133">Transmembrane helix</keyword>
<feature type="transmembrane region" description="Helical" evidence="1">
    <location>
        <begin position="12"/>
        <end position="37"/>
    </location>
</feature>
<dbReference type="AlphaFoldDB" id="A0A174UPR7"/>